<dbReference type="GO" id="GO:0005886">
    <property type="term" value="C:plasma membrane"/>
    <property type="evidence" value="ECO:0007669"/>
    <property type="project" value="UniProtKB-SubCell"/>
</dbReference>
<evidence type="ECO:0000259" key="22">
    <source>
        <dbReference type="PROSITE" id="PS50011"/>
    </source>
</evidence>
<keyword evidence="10 21" id="KW-0732">Signal</keyword>
<comment type="similarity">
    <text evidence="2">Belongs to the protein kinase superfamily. Ser/Thr protein kinase family.</text>
</comment>
<dbReference type="Pfam" id="PF23598">
    <property type="entry name" value="LRR_14"/>
    <property type="match status" value="1"/>
</dbReference>
<dbReference type="SUPFAM" id="SSF52058">
    <property type="entry name" value="L domain-like"/>
    <property type="match status" value="2"/>
</dbReference>
<dbReference type="SMART" id="SM00220">
    <property type="entry name" value="S_TKc"/>
    <property type="match status" value="1"/>
</dbReference>
<evidence type="ECO:0000256" key="9">
    <source>
        <dbReference type="ARBA" id="ARBA00022692"/>
    </source>
</evidence>
<evidence type="ECO:0000256" key="5">
    <source>
        <dbReference type="ARBA" id="ARBA00022527"/>
    </source>
</evidence>
<keyword evidence="15" id="KW-1133">Transmembrane helix</keyword>
<dbReference type="InterPro" id="IPR011009">
    <property type="entry name" value="Kinase-like_dom_sf"/>
</dbReference>
<dbReference type="PANTHER" id="PTHR27008">
    <property type="entry name" value="OS04G0122200 PROTEIN"/>
    <property type="match status" value="1"/>
</dbReference>
<dbReference type="InterPro" id="IPR008271">
    <property type="entry name" value="Ser/Thr_kinase_AS"/>
</dbReference>
<dbReference type="Gene3D" id="1.10.510.10">
    <property type="entry name" value="Transferase(Phosphotransferase) domain 1"/>
    <property type="match status" value="1"/>
</dbReference>
<evidence type="ECO:0000256" key="14">
    <source>
        <dbReference type="ARBA" id="ARBA00022840"/>
    </source>
</evidence>
<dbReference type="GO" id="GO:0051707">
    <property type="term" value="P:response to other organism"/>
    <property type="evidence" value="ECO:0007669"/>
    <property type="project" value="UniProtKB-ARBA"/>
</dbReference>
<dbReference type="Gene3D" id="3.30.200.20">
    <property type="entry name" value="Phosphorylase Kinase, domain 1"/>
    <property type="match status" value="1"/>
</dbReference>
<dbReference type="PROSITE" id="PS00108">
    <property type="entry name" value="PROTEIN_KINASE_ST"/>
    <property type="match status" value="1"/>
</dbReference>
<dbReference type="AlphaFoldDB" id="A0AA36DVP6"/>
<evidence type="ECO:0000256" key="4">
    <source>
        <dbReference type="ARBA" id="ARBA00022475"/>
    </source>
</evidence>
<keyword evidence="9" id="KW-0812">Transmembrane</keyword>
<evidence type="ECO:0000256" key="7">
    <source>
        <dbReference type="ARBA" id="ARBA00022614"/>
    </source>
</evidence>
<evidence type="ECO:0000313" key="23">
    <source>
        <dbReference type="EMBL" id="CAI9273699.1"/>
    </source>
</evidence>
<evidence type="ECO:0000256" key="6">
    <source>
        <dbReference type="ARBA" id="ARBA00022553"/>
    </source>
</evidence>
<feature type="chain" id="PRO_5041281835" description="non-specific serine/threonine protein kinase" evidence="21">
    <location>
        <begin position="27"/>
        <end position="938"/>
    </location>
</feature>
<dbReference type="GO" id="GO:0005524">
    <property type="term" value="F:ATP binding"/>
    <property type="evidence" value="ECO:0007669"/>
    <property type="project" value="UniProtKB-KW"/>
</dbReference>
<dbReference type="EC" id="2.7.11.1" evidence="3"/>
<keyword evidence="24" id="KW-1185">Reference proteome</keyword>
<dbReference type="InterPro" id="IPR000719">
    <property type="entry name" value="Prot_kinase_dom"/>
</dbReference>
<evidence type="ECO:0000256" key="1">
    <source>
        <dbReference type="ARBA" id="ARBA00004162"/>
    </source>
</evidence>
<evidence type="ECO:0000256" key="20">
    <source>
        <dbReference type="ARBA" id="ARBA00048679"/>
    </source>
</evidence>
<comment type="catalytic activity">
    <reaction evidence="19">
        <text>L-threonyl-[protein] + ATP = O-phospho-L-threonyl-[protein] + ADP + H(+)</text>
        <dbReference type="Rhea" id="RHEA:46608"/>
        <dbReference type="Rhea" id="RHEA-COMP:11060"/>
        <dbReference type="Rhea" id="RHEA-COMP:11605"/>
        <dbReference type="ChEBI" id="CHEBI:15378"/>
        <dbReference type="ChEBI" id="CHEBI:30013"/>
        <dbReference type="ChEBI" id="CHEBI:30616"/>
        <dbReference type="ChEBI" id="CHEBI:61977"/>
        <dbReference type="ChEBI" id="CHEBI:456216"/>
        <dbReference type="EC" id="2.7.11.1"/>
    </reaction>
</comment>
<sequence>MCCSFFPKVAVLVLTLLIVQMNGAVSEDSHALLAFKSTITHDPQAIMTSWNDSLPFCLWAGVTCGRRHQRVTSLDLPNMGLVGTLSPYLGNLSFLMYISLENNHIHGSIPPEIGNLFRLRLLSLRNNSFTKGIPANITSCSKLSYFDLSYNMLSGKILNTFTSLRMIKTLRLSKNNLTGGIPPSIGNLTSLEELILSYCPLGGSIPDSFSRLKNLQRLSLGENGLVGSFPSFIYNLSKLQLLNFPENQLVGSLPSNLCQGQPHLQRLELSYNHFSGFLPSSISNCSELQIFDASSNDFTGDIATDFGKLRHLKWLSFGRTADLGVMKKFDSLSNCSNLEVLQIEGVRLTRGLPNSFGNLSKLTILTLQNSYISGSVPSSIGNLFSLTVLSLAGNNFTGMIPESIGKLQKLGVLHLEVNSFSGIVPRSIGNLSSLNQMELSRNKLEGRIPSSIGECKNLILLSLAANNLRGSIPKRLFQLSSLSIILDLSQNNLSGVLPEEIGGLKNLGTLDLSQNHLYGELPSSLSSCISLQFLNFSSNFLQGSMPEALSSLKALEYVNLSRNNFSGHIPSYLQQIPLKDLDLSYNDFEGDVYVKGVFANTNAISIKGNHRLCGGIPELHLPKCTSNDSKKGRKLSLGVVVAISLSSAVAGSFASVYKGLVDENGSTVAIKVLDLQRRGASKSFIAECEALRHIRHRNLVKVITCCSSLDFQGNDFKALVYDFMPNGSLEIWLHSHTTPNEYDQSRQLDLVQRISIAYDVACALDYLHYRCGNVVVHCDLKPSNILLDADMFAHVGDFGLTKIISLEEHSNENKSSSSVIRGTIGYAPPEYGLGNEVSTSGDMYSYGILLLEMLTGKKPVDPMFQDGLSLHLYARKALADGFVLQIVDPMLLNDEVKETCLISLVKIGVQCSSESPQDRMNIGNVIHELISLKVAARS</sequence>
<proteinExistence type="inferred from homology"/>
<evidence type="ECO:0000256" key="19">
    <source>
        <dbReference type="ARBA" id="ARBA00047899"/>
    </source>
</evidence>
<evidence type="ECO:0000256" key="12">
    <source>
        <dbReference type="ARBA" id="ARBA00022741"/>
    </source>
</evidence>
<dbReference type="EMBL" id="OX465078">
    <property type="protein sequence ID" value="CAI9273699.1"/>
    <property type="molecule type" value="Genomic_DNA"/>
</dbReference>
<keyword evidence="17" id="KW-0675">Receptor</keyword>
<evidence type="ECO:0000256" key="13">
    <source>
        <dbReference type="ARBA" id="ARBA00022777"/>
    </source>
</evidence>
<evidence type="ECO:0000256" key="2">
    <source>
        <dbReference type="ARBA" id="ARBA00008684"/>
    </source>
</evidence>
<gene>
    <name evidence="23" type="ORF">LSALG_LOCUS13828</name>
</gene>
<dbReference type="Gene3D" id="3.80.10.10">
    <property type="entry name" value="Ribonuclease Inhibitor"/>
    <property type="match status" value="3"/>
</dbReference>
<keyword evidence="6" id="KW-0597">Phosphoprotein</keyword>
<dbReference type="PROSITE" id="PS50011">
    <property type="entry name" value="PROTEIN_KINASE_DOM"/>
    <property type="match status" value="1"/>
</dbReference>
<dbReference type="FunFam" id="3.80.10.10:FF:000288">
    <property type="entry name" value="LRR receptor-like serine/threonine-protein kinase EFR"/>
    <property type="match status" value="1"/>
</dbReference>
<dbReference type="Pfam" id="PF00560">
    <property type="entry name" value="LRR_1"/>
    <property type="match status" value="10"/>
</dbReference>
<protein>
    <recommendedName>
        <fullName evidence="3">non-specific serine/threonine protein kinase</fullName>
        <ecNumber evidence="3">2.7.11.1</ecNumber>
    </recommendedName>
</protein>
<reference evidence="23" key="1">
    <citation type="submission" date="2023-04" db="EMBL/GenBank/DDBJ databases">
        <authorList>
            <person name="Vijverberg K."/>
            <person name="Xiong W."/>
            <person name="Schranz E."/>
        </authorList>
    </citation>
    <scope>NUCLEOTIDE SEQUENCE</scope>
</reference>
<dbReference type="FunFam" id="3.80.10.10:FF:000095">
    <property type="entry name" value="LRR receptor-like serine/threonine-protein kinase GSO1"/>
    <property type="match status" value="1"/>
</dbReference>
<evidence type="ECO:0000256" key="3">
    <source>
        <dbReference type="ARBA" id="ARBA00012513"/>
    </source>
</evidence>
<dbReference type="Proteomes" id="UP001177003">
    <property type="component" value="Chromosome 2"/>
</dbReference>
<keyword evidence="5" id="KW-0723">Serine/threonine-protein kinase</keyword>
<dbReference type="InterPro" id="IPR013210">
    <property type="entry name" value="LRR_N_plant-typ"/>
</dbReference>
<feature type="signal peptide" evidence="21">
    <location>
        <begin position="1"/>
        <end position="26"/>
    </location>
</feature>
<dbReference type="InterPro" id="IPR001611">
    <property type="entry name" value="Leu-rich_rpt"/>
</dbReference>
<keyword evidence="8" id="KW-0808">Transferase</keyword>
<dbReference type="FunFam" id="1.10.510.10:FF:000358">
    <property type="entry name" value="Putative leucine-rich repeat receptor-like serine/threonine-protein kinase"/>
    <property type="match status" value="1"/>
</dbReference>
<dbReference type="GO" id="GO:0004674">
    <property type="term" value="F:protein serine/threonine kinase activity"/>
    <property type="evidence" value="ECO:0007669"/>
    <property type="project" value="UniProtKB-KW"/>
</dbReference>
<dbReference type="Pfam" id="PF00069">
    <property type="entry name" value="Pkinase"/>
    <property type="match status" value="1"/>
</dbReference>
<dbReference type="InterPro" id="IPR032675">
    <property type="entry name" value="LRR_dom_sf"/>
</dbReference>
<evidence type="ECO:0000313" key="24">
    <source>
        <dbReference type="Proteomes" id="UP001177003"/>
    </source>
</evidence>
<dbReference type="GO" id="GO:0006952">
    <property type="term" value="P:defense response"/>
    <property type="evidence" value="ECO:0007669"/>
    <property type="project" value="UniProtKB-ARBA"/>
</dbReference>
<keyword evidence="14" id="KW-0067">ATP-binding</keyword>
<keyword evidence="7" id="KW-0433">Leucine-rich repeat</keyword>
<evidence type="ECO:0000256" key="21">
    <source>
        <dbReference type="SAM" id="SignalP"/>
    </source>
</evidence>
<evidence type="ECO:0000256" key="11">
    <source>
        <dbReference type="ARBA" id="ARBA00022737"/>
    </source>
</evidence>
<feature type="domain" description="Protein kinase" evidence="22">
    <location>
        <begin position="642"/>
        <end position="930"/>
    </location>
</feature>
<evidence type="ECO:0000256" key="10">
    <source>
        <dbReference type="ARBA" id="ARBA00022729"/>
    </source>
</evidence>
<dbReference type="InterPro" id="IPR055414">
    <property type="entry name" value="LRR_R13L4/SHOC2-like"/>
</dbReference>
<evidence type="ECO:0000256" key="17">
    <source>
        <dbReference type="ARBA" id="ARBA00023170"/>
    </source>
</evidence>
<dbReference type="SMART" id="SM00369">
    <property type="entry name" value="LRR_TYP"/>
    <property type="match status" value="10"/>
</dbReference>
<keyword evidence="12" id="KW-0547">Nucleotide-binding</keyword>
<keyword evidence="16" id="KW-0472">Membrane</keyword>
<organism evidence="23 24">
    <name type="scientific">Lactuca saligna</name>
    <name type="common">Willowleaf lettuce</name>
    <dbReference type="NCBI Taxonomy" id="75948"/>
    <lineage>
        <taxon>Eukaryota</taxon>
        <taxon>Viridiplantae</taxon>
        <taxon>Streptophyta</taxon>
        <taxon>Embryophyta</taxon>
        <taxon>Tracheophyta</taxon>
        <taxon>Spermatophyta</taxon>
        <taxon>Magnoliopsida</taxon>
        <taxon>eudicotyledons</taxon>
        <taxon>Gunneridae</taxon>
        <taxon>Pentapetalae</taxon>
        <taxon>asterids</taxon>
        <taxon>campanulids</taxon>
        <taxon>Asterales</taxon>
        <taxon>Asteraceae</taxon>
        <taxon>Cichorioideae</taxon>
        <taxon>Cichorieae</taxon>
        <taxon>Lactucinae</taxon>
        <taxon>Lactuca</taxon>
    </lineage>
</organism>
<accession>A0AA36DVP6</accession>
<dbReference type="SUPFAM" id="SSF56112">
    <property type="entry name" value="Protein kinase-like (PK-like)"/>
    <property type="match status" value="1"/>
</dbReference>
<keyword evidence="11" id="KW-0677">Repeat</keyword>
<evidence type="ECO:0000256" key="8">
    <source>
        <dbReference type="ARBA" id="ARBA00022679"/>
    </source>
</evidence>
<dbReference type="Pfam" id="PF08263">
    <property type="entry name" value="LRRNT_2"/>
    <property type="match status" value="1"/>
</dbReference>
<dbReference type="InterPro" id="IPR051809">
    <property type="entry name" value="Plant_receptor-like_S/T_kinase"/>
</dbReference>
<evidence type="ECO:0000256" key="18">
    <source>
        <dbReference type="ARBA" id="ARBA00023180"/>
    </source>
</evidence>
<keyword evidence="4" id="KW-1003">Cell membrane</keyword>
<name>A0AA36DVP6_LACSI</name>
<evidence type="ECO:0000256" key="15">
    <source>
        <dbReference type="ARBA" id="ARBA00022989"/>
    </source>
</evidence>
<comment type="subcellular location">
    <subcellularLocation>
        <location evidence="1">Cell membrane</location>
        <topology evidence="1">Single-pass membrane protein</topology>
    </subcellularLocation>
</comment>
<dbReference type="PANTHER" id="PTHR27008:SF596">
    <property type="entry name" value="OS02G0215500 PROTEIN"/>
    <property type="match status" value="1"/>
</dbReference>
<comment type="catalytic activity">
    <reaction evidence="20">
        <text>L-seryl-[protein] + ATP = O-phospho-L-seryl-[protein] + ADP + H(+)</text>
        <dbReference type="Rhea" id="RHEA:17989"/>
        <dbReference type="Rhea" id="RHEA-COMP:9863"/>
        <dbReference type="Rhea" id="RHEA-COMP:11604"/>
        <dbReference type="ChEBI" id="CHEBI:15378"/>
        <dbReference type="ChEBI" id="CHEBI:29999"/>
        <dbReference type="ChEBI" id="CHEBI:30616"/>
        <dbReference type="ChEBI" id="CHEBI:83421"/>
        <dbReference type="ChEBI" id="CHEBI:456216"/>
        <dbReference type="EC" id="2.7.11.1"/>
    </reaction>
</comment>
<dbReference type="InterPro" id="IPR003591">
    <property type="entry name" value="Leu-rich_rpt_typical-subtyp"/>
</dbReference>
<keyword evidence="18" id="KW-0325">Glycoprotein</keyword>
<keyword evidence="13" id="KW-0418">Kinase</keyword>
<evidence type="ECO:0000256" key="16">
    <source>
        <dbReference type="ARBA" id="ARBA00023136"/>
    </source>
</evidence>